<keyword evidence="4" id="KW-1185">Reference proteome</keyword>
<keyword evidence="3" id="KW-0378">Hydrolase</keyword>
<feature type="domain" description="RNB" evidence="1">
    <location>
        <begin position="88"/>
        <end position="127"/>
    </location>
</feature>
<dbReference type="PANTHER" id="PTHR23355">
    <property type="entry name" value="RIBONUCLEASE"/>
    <property type="match status" value="1"/>
</dbReference>
<proteinExistence type="predicted"/>
<name>A0A2I0VE38_9ASPA</name>
<dbReference type="GO" id="GO:0016075">
    <property type="term" value="P:rRNA catabolic process"/>
    <property type="evidence" value="ECO:0007669"/>
    <property type="project" value="TreeGrafter"/>
</dbReference>
<dbReference type="Pfam" id="PF00773">
    <property type="entry name" value="RNB"/>
    <property type="match status" value="1"/>
</dbReference>
<dbReference type="EMBL" id="KZ504612">
    <property type="protein sequence ID" value="PKU61684.1"/>
    <property type="molecule type" value="Genomic_DNA"/>
</dbReference>
<dbReference type="Gene3D" id="2.40.50.700">
    <property type="match status" value="1"/>
</dbReference>
<dbReference type="GO" id="GO:0003723">
    <property type="term" value="F:RNA binding"/>
    <property type="evidence" value="ECO:0007669"/>
    <property type="project" value="InterPro"/>
</dbReference>
<dbReference type="InterPro" id="IPR001900">
    <property type="entry name" value="RNase_II/R"/>
</dbReference>
<evidence type="ECO:0000313" key="4">
    <source>
        <dbReference type="Proteomes" id="UP000233837"/>
    </source>
</evidence>
<dbReference type="GO" id="GO:0071031">
    <property type="term" value="P:nuclear mRNA surveillance of mRNA 3'-end processing"/>
    <property type="evidence" value="ECO:0007669"/>
    <property type="project" value="TreeGrafter"/>
</dbReference>
<organism evidence="3 4">
    <name type="scientific">Dendrobium catenatum</name>
    <dbReference type="NCBI Taxonomy" id="906689"/>
    <lineage>
        <taxon>Eukaryota</taxon>
        <taxon>Viridiplantae</taxon>
        <taxon>Streptophyta</taxon>
        <taxon>Embryophyta</taxon>
        <taxon>Tracheophyta</taxon>
        <taxon>Spermatophyta</taxon>
        <taxon>Magnoliopsida</taxon>
        <taxon>Liliopsida</taxon>
        <taxon>Asparagales</taxon>
        <taxon>Orchidaceae</taxon>
        <taxon>Epidendroideae</taxon>
        <taxon>Malaxideae</taxon>
        <taxon>Dendrobiinae</taxon>
        <taxon>Dendrobium</taxon>
    </lineage>
</organism>
<evidence type="ECO:0000259" key="1">
    <source>
        <dbReference type="Pfam" id="PF00773"/>
    </source>
</evidence>
<dbReference type="AlphaFoldDB" id="A0A2I0VE38"/>
<reference evidence="3 4" key="2">
    <citation type="journal article" date="2017" name="Nature">
        <title>The Apostasia genome and the evolution of orchids.</title>
        <authorList>
            <person name="Zhang G.Q."/>
            <person name="Liu K.W."/>
            <person name="Li Z."/>
            <person name="Lohaus R."/>
            <person name="Hsiao Y.Y."/>
            <person name="Niu S.C."/>
            <person name="Wang J.Y."/>
            <person name="Lin Y.C."/>
            <person name="Xu Q."/>
            <person name="Chen L.J."/>
            <person name="Yoshida K."/>
            <person name="Fujiwara S."/>
            <person name="Wang Z.W."/>
            <person name="Zhang Y.Q."/>
            <person name="Mitsuda N."/>
            <person name="Wang M."/>
            <person name="Liu G.H."/>
            <person name="Pecoraro L."/>
            <person name="Huang H.X."/>
            <person name="Xiao X.J."/>
            <person name="Lin M."/>
            <person name="Wu X.Y."/>
            <person name="Wu W.L."/>
            <person name="Chen Y.Y."/>
            <person name="Chang S.B."/>
            <person name="Sakamoto S."/>
            <person name="Ohme-Takagi M."/>
            <person name="Yagi M."/>
            <person name="Zeng S.J."/>
            <person name="Shen C.Y."/>
            <person name="Yeh C.M."/>
            <person name="Luo Y.B."/>
            <person name="Tsai W.C."/>
            <person name="Van de Peer Y."/>
            <person name="Liu Z.J."/>
        </authorList>
    </citation>
    <scope>NUCLEOTIDE SEQUENCE [LARGE SCALE GENOMIC DNA]</scope>
    <source>
        <tissue evidence="3">The whole plant</tissue>
    </source>
</reference>
<keyword evidence="3" id="KW-0540">Nuclease</keyword>
<dbReference type="GO" id="GO:0000175">
    <property type="term" value="F:3'-5'-RNA exonuclease activity"/>
    <property type="evidence" value="ECO:0007669"/>
    <property type="project" value="TreeGrafter"/>
</dbReference>
<dbReference type="InterPro" id="IPR041505">
    <property type="entry name" value="Dis3_CSD2"/>
</dbReference>
<evidence type="ECO:0000313" key="3">
    <source>
        <dbReference type="EMBL" id="PKU61684.1"/>
    </source>
</evidence>
<feature type="domain" description="CSD2" evidence="2">
    <location>
        <begin position="8"/>
        <end position="57"/>
    </location>
</feature>
<dbReference type="GO" id="GO:0000176">
    <property type="term" value="C:nuclear exosome (RNase complex)"/>
    <property type="evidence" value="ECO:0007669"/>
    <property type="project" value="TreeGrafter"/>
</dbReference>
<evidence type="ECO:0000259" key="2">
    <source>
        <dbReference type="Pfam" id="PF17849"/>
    </source>
</evidence>
<dbReference type="InterPro" id="IPR050180">
    <property type="entry name" value="RNR_Ribonuclease"/>
</dbReference>
<protein>
    <submittedName>
        <fullName evidence="3">Exosome complex exonuclease DIS3/RRP44</fullName>
    </submittedName>
</protein>
<dbReference type="STRING" id="906689.A0A2I0VE38"/>
<dbReference type="SUPFAM" id="SSF50249">
    <property type="entry name" value="Nucleic acid-binding proteins"/>
    <property type="match status" value="1"/>
</dbReference>
<dbReference type="PANTHER" id="PTHR23355:SF35">
    <property type="entry name" value="EXOSOME COMPLEX EXONUCLEASE RRP44"/>
    <property type="match status" value="1"/>
</dbReference>
<dbReference type="GO" id="GO:0000177">
    <property type="term" value="C:cytoplasmic exosome (RNase complex)"/>
    <property type="evidence" value="ECO:0007669"/>
    <property type="project" value="TreeGrafter"/>
</dbReference>
<dbReference type="GO" id="GO:0004519">
    <property type="term" value="F:endonuclease activity"/>
    <property type="evidence" value="ECO:0007669"/>
    <property type="project" value="TreeGrafter"/>
</dbReference>
<dbReference type="Proteomes" id="UP000233837">
    <property type="component" value="Unassembled WGS sequence"/>
</dbReference>
<dbReference type="Pfam" id="PF17849">
    <property type="entry name" value="OB_Dis3"/>
    <property type="match status" value="1"/>
</dbReference>
<keyword evidence="3" id="KW-0269">Exonuclease</keyword>
<accession>A0A2I0VE38</accession>
<reference evidence="3 4" key="1">
    <citation type="journal article" date="2016" name="Sci. Rep.">
        <title>The Dendrobium catenatum Lindl. genome sequence provides insights into polysaccharide synthase, floral development and adaptive evolution.</title>
        <authorList>
            <person name="Zhang G.Q."/>
            <person name="Xu Q."/>
            <person name="Bian C."/>
            <person name="Tsai W.C."/>
            <person name="Yeh C.M."/>
            <person name="Liu K.W."/>
            <person name="Yoshida K."/>
            <person name="Zhang L.S."/>
            <person name="Chang S.B."/>
            <person name="Chen F."/>
            <person name="Shi Y."/>
            <person name="Su Y.Y."/>
            <person name="Zhang Y.Q."/>
            <person name="Chen L.J."/>
            <person name="Yin Y."/>
            <person name="Lin M."/>
            <person name="Huang H."/>
            <person name="Deng H."/>
            <person name="Wang Z.W."/>
            <person name="Zhu S.L."/>
            <person name="Zhao X."/>
            <person name="Deng C."/>
            <person name="Niu S.C."/>
            <person name="Huang J."/>
            <person name="Wang M."/>
            <person name="Liu G.H."/>
            <person name="Yang H.J."/>
            <person name="Xiao X.J."/>
            <person name="Hsiao Y.Y."/>
            <person name="Wu W.L."/>
            <person name="Chen Y.Y."/>
            <person name="Mitsuda N."/>
            <person name="Ohme-Takagi M."/>
            <person name="Luo Y.B."/>
            <person name="Van de Peer Y."/>
            <person name="Liu Z.J."/>
        </authorList>
    </citation>
    <scope>NUCLEOTIDE SEQUENCE [LARGE SCALE GENOMIC DNA]</scope>
    <source>
        <tissue evidence="3">The whole plant</tissue>
    </source>
</reference>
<dbReference type="InterPro" id="IPR012340">
    <property type="entry name" value="NA-bd_OB-fold"/>
</dbReference>
<gene>
    <name evidence="3" type="ORF">MA16_Dca028761</name>
</gene>
<sequence>MICIQGGNLEKLLNKRIIVEVDSWDCSSKYPCGHHVETIGEIGEIEVENEVILIENDINSTKFSLKALACLPPYPWSLSPEELANPHREDLRHLRVFSVDRLGCKDIDDALHCSLLPNGNFEVGVRILHLFCTIYLCLILS</sequence>